<proteinExistence type="predicted"/>
<name>A0A9X2YXJ0_9FLAO</name>
<evidence type="ECO:0000313" key="3">
    <source>
        <dbReference type="Proteomes" id="UP001151079"/>
    </source>
</evidence>
<reference evidence="2" key="1">
    <citation type="submission" date="2022-10" db="EMBL/GenBank/DDBJ databases">
        <title>Two novel species of Flavobacterium.</title>
        <authorList>
            <person name="Liu Q."/>
            <person name="Xin Y.-H."/>
        </authorList>
    </citation>
    <scope>NUCLEOTIDE SEQUENCE</scope>
    <source>
        <strain evidence="2">LS1R49</strain>
    </source>
</reference>
<gene>
    <name evidence="2" type="ORF">OIU83_23535</name>
</gene>
<keyword evidence="3" id="KW-1185">Reference proteome</keyword>
<organism evidence="2 3">
    <name type="scientific">Flavobacterium shii</name>
    <dbReference type="NCBI Taxonomy" id="2987687"/>
    <lineage>
        <taxon>Bacteria</taxon>
        <taxon>Pseudomonadati</taxon>
        <taxon>Bacteroidota</taxon>
        <taxon>Flavobacteriia</taxon>
        <taxon>Flavobacteriales</taxon>
        <taxon>Flavobacteriaceae</taxon>
        <taxon>Flavobacterium</taxon>
    </lineage>
</organism>
<accession>A0A9X2YXJ0</accession>
<evidence type="ECO:0000256" key="1">
    <source>
        <dbReference type="SAM" id="MobiDB-lite"/>
    </source>
</evidence>
<protein>
    <submittedName>
        <fullName evidence="2">Uncharacterized protein</fullName>
    </submittedName>
</protein>
<dbReference type="RefSeq" id="WP_264208710.1">
    <property type="nucleotide sequence ID" value="NZ_JAOZEW010000056.1"/>
</dbReference>
<dbReference type="AlphaFoldDB" id="A0A9X2YXJ0"/>
<comment type="caution">
    <text evidence="2">The sequence shown here is derived from an EMBL/GenBank/DDBJ whole genome shotgun (WGS) entry which is preliminary data.</text>
</comment>
<feature type="region of interest" description="Disordered" evidence="1">
    <location>
        <begin position="1"/>
        <end position="22"/>
    </location>
</feature>
<sequence length="152" mass="16228">MDEEERRAKNQENDSFGKQAADATVVQGQVSGAGTVGGFIDGVDQVTKINQALNKEMMEYGSEAAAREAAGDLAGAANASLAKDIASRSYQTPWKGMLKGFGIGIAAGVVNFGLDKWSNSYEDEMFTQSVKKQVDLEKEDKENNIGILANNS</sequence>
<dbReference type="EMBL" id="JAOZEW010000056">
    <property type="protein sequence ID" value="MCV9930648.1"/>
    <property type="molecule type" value="Genomic_DNA"/>
</dbReference>
<evidence type="ECO:0000313" key="2">
    <source>
        <dbReference type="EMBL" id="MCV9930648.1"/>
    </source>
</evidence>
<dbReference type="Proteomes" id="UP001151079">
    <property type="component" value="Unassembled WGS sequence"/>
</dbReference>
<feature type="compositionally biased region" description="Basic and acidic residues" evidence="1">
    <location>
        <begin position="1"/>
        <end position="12"/>
    </location>
</feature>